<dbReference type="InterPro" id="IPR051489">
    <property type="entry name" value="ADAM_Metalloproteinase"/>
</dbReference>
<comment type="caution">
    <text evidence="1">The sequence shown here is derived from an EMBL/GenBank/DDBJ whole genome shotgun (WGS) entry which is preliminary data.</text>
</comment>
<evidence type="ECO:0000313" key="1">
    <source>
        <dbReference type="EMBL" id="KAJ8921776.1"/>
    </source>
</evidence>
<reference evidence="1 2" key="1">
    <citation type="journal article" date="2023" name="Insect Mol. Biol.">
        <title>Genome sequencing provides insights into the evolution of gene families encoding plant cell wall-degrading enzymes in longhorned beetles.</title>
        <authorList>
            <person name="Shin N.R."/>
            <person name="Okamura Y."/>
            <person name="Kirsch R."/>
            <person name="Pauchet Y."/>
        </authorList>
    </citation>
    <scope>NUCLEOTIDE SEQUENCE [LARGE SCALE GENOMIC DNA]</scope>
    <source>
        <strain evidence="1">EAD_L_NR</strain>
    </source>
</reference>
<dbReference type="GO" id="GO:0004222">
    <property type="term" value="F:metalloendopeptidase activity"/>
    <property type="evidence" value="ECO:0007669"/>
    <property type="project" value="TreeGrafter"/>
</dbReference>
<proteinExistence type="predicted"/>
<dbReference type="PANTHER" id="PTHR45702">
    <property type="entry name" value="ADAM10/ADAM17 METALLOPEPTIDASE FAMILY MEMBER"/>
    <property type="match status" value="1"/>
</dbReference>
<dbReference type="AlphaFoldDB" id="A0AAV8W7D7"/>
<dbReference type="EMBL" id="JANEYG010000008">
    <property type="protein sequence ID" value="KAJ8921776.1"/>
    <property type="molecule type" value="Genomic_DNA"/>
</dbReference>
<dbReference type="PANTHER" id="PTHR45702:SF2">
    <property type="entry name" value="KUZBANIAN, ISOFORM A"/>
    <property type="match status" value="1"/>
</dbReference>
<name>A0AAV8W7D7_9CUCU</name>
<dbReference type="GO" id="GO:0006509">
    <property type="term" value="P:membrane protein ectodomain proteolysis"/>
    <property type="evidence" value="ECO:0007669"/>
    <property type="project" value="TreeGrafter"/>
</dbReference>
<dbReference type="Proteomes" id="UP001159042">
    <property type="component" value="Unassembled WGS sequence"/>
</dbReference>
<keyword evidence="2" id="KW-1185">Reference proteome</keyword>
<dbReference type="GO" id="GO:0005886">
    <property type="term" value="C:plasma membrane"/>
    <property type="evidence" value="ECO:0007669"/>
    <property type="project" value="TreeGrafter"/>
</dbReference>
<accession>A0AAV8W7D7</accession>
<organism evidence="1 2">
    <name type="scientific">Exocentrus adspersus</name>
    <dbReference type="NCBI Taxonomy" id="1586481"/>
    <lineage>
        <taxon>Eukaryota</taxon>
        <taxon>Metazoa</taxon>
        <taxon>Ecdysozoa</taxon>
        <taxon>Arthropoda</taxon>
        <taxon>Hexapoda</taxon>
        <taxon>Insecta</taxon>
        <taxon>Pterygota</taxon>
        <taxon>Neoptera</taxon>
        <taxon>Endopterygota</taxon>
        <taxon>Coleoptera</taxon>
        <taxon>Polyphaga</taxon>
        <taxon>Cucujiformia</taxon>
        <taxon>Chrysomeloidea</taxon>
        <taxon>Cerambycidae</taxon>
        <taxon>Lamiinae</taxon>
        <taxon>Acanthocinini</taxon>
        <taxon>Exocentrus</taxon>
    </lineage>
</organism>
<dbReference type="GO" id="GO:0007219">
    <property type="term" value="P:Notch signaling pathway"/>
    <property type="evidence" value="ECO:0007669"/>
    <property type="project" value="TreeGrafter"/>
</dbReference>
<protein>
    <submittedName>
        <fullName evidence="1">Uncharacterized protein</fullName>
    </submittedName>
</protein>
<sequence length="222" mass="25474">MSNDTTERLNEYISHYETLNYDTGEVHRAHVRTKRSVVRDNSVHLSFRAHNRDFRLRLKRDLSVFSDSLEVHGPQGQIDVDTSHIYQGHLVEDVKIAQRKKISICFDSQADLRAISSPRTKAILDQECGDALTRQKQLKLLGPGTGISGTDRAKLGRQLHCREPCTPFGRPCHLLGQCLPLDQQKVWNRGAAWGRIERLTVDKDTRAASRRFKEFNRRMVDT</sequence>
<evidence type="ECO:0000313" key="2">
    <source>
        <dbReference type="Proteomes" id="UP001159042"/>
    </source>
</evidence>
<gene>
    <name evidence="1" type="ORF">NQ315_008401</name>
</gene>